<comment type="catalytic activity">
    <reaction evidence="6">
        <text>a (3S)-3-hydroxyacyl-CoA = a (2E)-enoyl-CoA + H2O</text>
        <dbReference type="Rhea" id="RHEA:16105"/>
        <dbReference type="ChEBI" id="CHEBI:15377"/>
        <dbReference type="ChEBI" id="CHEBI:57318"/>
        <dbReference type="ChEBI" id="CHEBI:58856"/>
        <dbReference type="EC" id="4.2.1.17"/>
    </reaction>
</comment>
<reference evidence="9" key="2">
    <citation type="submission" date="2014-04" db="EMBL/GenBank/DDBJ databases">
        <authorList>
            <person name="Xu Y.W."/>
            <person name="Yang Q."/>
        </authorList>
    </citation>
    <scope>NUCLEOTIDE SEQUENCE</scope>
    <source>
        <strain evidence="9">DSM 44626</strain>
    </source>
</reference>
<evidence type="ECO:0000256" key="8">
    <source>
        <dbReference type="RuleBase" id="RU003707"/>
    </source>
</evidence>
<evidence type="ECO:0000256" key="2">
    <source>
        <dbReference type="ARBA" id="ARBA00005254"/>
    </source>
</evidence>
<dbReference type="EMBL" id="HG964446">
    <property type="protein sequence ID" value="CDO85866.1"/>
    <property type="molecule type" value="Genomic_DNA"/>
</dbReference>
<dbReference type="RefSeq" id="WP_407067551.1">
    <property type="nucleotide sequence ID" value="NZ_HG964446.1"/>
</dbReference>
<evidence type="ECO:0000256" key="5">
    <source>
        <dbReference type="ARBA" id="ARBA00023239"/>
    </source>
</evidence>
<dbReference type="PANTHER" id="PTHR11941:SF130">
    <property type="entry name" value="ENOYL-COA HYDRATASE ECHA12-RELATED"/>
    <property type="match status" value="1"/>
</dbReference>
<keyword evidence="3" id="KW-0276">Fatty acid metabolism</keyword>
<evidence type="ECO:0000313" key="9">
    <source>
        <dbReference type="EMBL" id="CDO85866.1"/>
    </source>
</evidence>
<dbReference type="AlphaFoldDB" id="A0A024JQG9"/>
<protein>
    <submittedName>
        <fullName evidence="9">Putative enoyl-CoA hydratase/isomerase</fullName>
    </submittedName>
</protein>
<dbReference type="PROSITE" id="PS00166">
    <property type="entry name" value="ENOYL_COA_HYDRATASE"/>
    <property type="match status" value="1"/>
</dbReference>
<dbReference type="Gene3D" id="3.90.226.10">
    <property type="entry name" value="2-enoyl-CoA Hydratase, Chain A, domain 1"/>
    <property type="match status" value="1"/>
</dbReference>
<sequence length="282" mass="29937">MSTDTAITVERLDDDAIAILTINRPQRRNALDSQTLVELHRLLDTLNGDPALRAIVVTGQGVSFCAGADLRSQPDDLSDTAGVPYAQLRSAATSTVAVTMAAQELMASAFEKIHRLRVPVIAAVNGFALGGGFALALACDIRYAVESATFGAVFIRHGVSACDMGTSYFLPRLVGASRAAELMLTGRVFGAAEAVAIGLVLEVVDAASLLDTAVAKAREIAQNSPLAIWMTKETMWQTVDSPSLRHALDIENRTQVMCTGTGDLANSFAAFRDEGTARWNPL</sequence>
<dbReference type="SUPFAM" id="SSF52096">
    <property type="entry name" value="ClpP/crotonase"/>
    <property type="match status" value="1"/>
</dbReference>
<dbReference type="STRING" id="47839.BN973_00199"/>
<dbReference type="GO" id="GO:0004300">
    <property type="term" value="F:enoyl-CoA hydratase activity"/>
    <property type="evidence" value="ECO:0007669"/>
    <property type="project" value="UniProtKB-EC"/>
</dbReference>
<dbReference type="InterPro" id="IPR014748">
    <property type="entry name" value="Enoyl-CoA_hydra_C"/>
</dbReference>
<dbReference type="InterPro" id="IPR029045">
    <property type="entry name" value="ClpP/crotonase-like_dom_sf"/>
</dbReference>
<dbReference type="CDD" id="cd06558">
    <property type="entry name" value="crotonase-like"/>
    <property type="match status" value="1"/>
</dbReference>
<dbReference type="eggNOG" id="COG1024">
    <property type="taxonomic scope" value="Bacteria"/>
</dbReference>
<evidence type="ECO:0000256" key="4">
    <source>
        <dbReference type="ARBA" id="ARBA00023098"/>
    </source>
</evidence>
<comment type="similarity">
    <text evidence="2 8">Belongs to the enoyl-CoA hydratase/isomerase family.</text>
</comment>
<proteinExistence type="inferred from homology"/>
<gene>
    <name evidence="9" type="ORF">BN973_00199</name>
</gene>
<keyword evidence="9" id="KW-0413">Isomerase</keyword>
<evidence type="ECO:0000256" key="7">
    <source>
        <dbReference type="ARBA" id="ARBA00023717"/>
    </source>
</evidence>
<dbReference type="GO" id="GO:0016853">
    <property type="term" value="F:isomerase activity"/>
    <property type="evidence" value="ECO:0007669"/>
    <property type="project" value="UniProtKB-KW"/>
</dbReference>
<comment type="catalytic activity">
    <reaction evidence="7">
        <text>a 4-saturated-(3S)-3-hydroxyacyl-CoA = a (3E)-enoyl-CoA + H2O</text>
        <dbReference type="Rhea" id="RHEA:20724"/>
        <dbReference type="ChEBI" id="CHEBI:15377"/>
        <dbReference type="ChEBI" id="CHEBI:58521"/>
        <dbReference type="ChEBI" id="CHEBI:137480"/>
        <dbReference type="EC" id="4.2.1.17"/>
    </reaction>
</comment>
<dbReference type="GO" id="GO:0006635">
    <property type="term" value="P:fatty acid beta-oxidation"/>
    <property type="evidence" value="ECO:0007669"/>
    <property type="project" value="TreeGrafter"/>
</dbReference>
<comment type="function">
    <text evidence="1">Could possibly oxidize fatty acids using specific components.</text>
</comment>
<dbReference type="Gene3D" id="1.10.12.10">
    <property type="entry name" value="Lyase 2-enoyl-coa Hydratase, Chain A, domain 2"/>
    <property type="match status" value="1"/>
</dbReference>
<dbReference type="Pfam" id="PF00378">
    <property type="entry name" value="ECH_1"/>
    <property type="match status" value="1"/>
</dbReference>
<dbReference type="HOGENOM" id="CLU_009834_7_2_11"/>
<dbReference type="Proteomes" id="UP000028880">
    <property type="component" value="Unassembled WGS sequence"/>
</dbReference>
<evidence type="ECO:0000256" key="3">
    <source>
        <dbReference type="ARBA" id="ARBA00022832"/>
    </source>
</evidence>
<keyword evidence="4" id="KW-0443">Lipid metabolism</keyword>
<dbReference type="InterPro" id="IPR018376">
    <property type="entry name" value="Enoyl-CoA_hyd/isom_CS"/>
</dbReference>
<evidence type="ECO:0000256" key="1">
    <source>
        <dbReference type="ARBA" id="ARBA00002994"/>
    </source>
</evidence>
<keyword evidence="5" id="KW-0456">Lyase</keyword>
<evidence type="ECO:0000256" key="6">
    <source>
        <dbReference type="ARBA" id="ARBA00023709"/>
    </source>
</evidence>
<organism evidence="9">
    <name type="scientific">Mycobacterium triplex</name>
    <dbReference type="NCBI Taxonomy" id="47839"/>
    <lineage>
        <taxon>Bacteria</taxon>
        <taxon>Bacillati</taxon>
        <taxon>Actinomycetota</taxon>
        <taxon>Actinomycetes</taxon>
        <taxon>Mycobacteriales</taxon>
        <taxon>Mycobacteriaceae</taxon>
        <taxon>Mycobacterium</taxon>
        <taxon>Mycobacterium simiae complex</taxon>
    </lineage>
</organism>
<dbReference type="InterPro" id="IPR001753">
    <property type="entry name" value="Enoyl-CoA_hydra/iso"/>
</dbReference>
<reference evidence="9" key="1">
    <citation type="journal article" date="2014" name="Genome Announc.">
        <title>Draft Genome Sequence of Mycobacterium triplex DSM 44626.</title>
        <authorList>
            <person name="Sassi M."/>
            <person name="Croce O."/>
            <person name="Robert C."/>
            <person name="Raoult D."/>
            <person name="Drancourt M."/>
        </authorList>
    </citation>
    <scope>NUCLEOTIDE SEQUENCE [LARGE SCALE GENOMIC DNA]</scope>
    <source>
        <strain evidence="9">DSM 44626</strain>
    </source>
</reference>
<dbReference type="PANTHER" id="PTHR11941">
    <property type="entry name" value="ENOYL-COA HYDRATASE-RELATED"/>
    <property type="match status" value="1"/>
</dbReference>
<accession>A0A024JQG9</accession>
<name>A0A024JQG9_9MYCO</name>